<dbReference type="EMBL" id="JANHOG010001614">
    <property type="protein sequence ID" value="KAJ3534316.1"/>
    <property type="molecule type" value="Genomic_DNA"/>
</dbReference>
<protein>
    <submittedName>
        <fullName evidence="1">Uncharacterized protein</fullName>
    </submittedName>
</protein>
<reference evidence="1" key="1">
    <citation type="submission" date="2022-07" db="EMBL/GenBank/DDBJ databases">
        <title>Genome Sequence of Phlebia brevispora.</title>
        <authorList>
            <person name="Buettner E."/>
        </authorList>
    </citation>
    <scope>NUCLEOTIDE SEQUENCE</scope>
    <source>
        <strain evidence="1">MPL23</strain>
    </source>
</reference>
<accession>A0ACC1S8K7</accession>
<organism evidence="1 2">
    <name type="scientific">Phlebia brevispora</name>
    <dbReference type="NCBI Taxonomy" id="194682"/>
    <lineage>
        <taxon>Eukaryota</taxon>
        <taxon>Fungi</taxon>
        <taxon>Dikarya</taxon>
        <taxon>Basidiomycota</taxon>
        <taxon>Agaricomycotina</taxon>
        <taxon>Agaricomycetes</taxon>
        <taxon>Polyporales</taxon>
        <taxon>Meruliaceae</taxon>
        <taxon>Phlebia</taxon>
    </lineage>
</organism>
<name>A0ACC1S8K7_9APHY</name>
<keyword evidence="2" id="KW-1185">Reference proteome</keyword>
<evidence type="ECO:0000313" key="1">
    <source>
        <dbReference type="EMBL" id="KAJ3534316.1"/>
    </source>
</evidence>
<proteinExistence type="predicted"/>
<comment type="caution">
    <text evidence="1">The sequence shown here is derived from an EMBL/GenBank/DDBJ whole genome shotgun (WGS) entry which is preliminary data.</text>
</comment>
<evidence type="ECO:0000313" key="2">
    <source>
        <dbReference type="Proteomes" id="UP001148662"/>
    </source>
</evidence>
<gene>
    <name evidence="1" type="ORF">NM688_g7153</name>
</gene>
<sequence length="281" mass="32497">MLDLTSWIVLLALCLSSVLYLSKDRTRRRLPLPPGPKPWPIFGNIFDLPKDKPWVTYPSHLFPLVGSDFIYLNLPHQPAIILNTSQAILDLMEGRSKLYADKPAMVMDELLGWEWNFAFMPYGSEWRATRRTFHQHFNQRAVQEYHPVQAREIRVFLRRVIAMSNGNKPLDSGVVSQTFAASILDIVYGMRIHDFSDEFVSLSRKAVECLVISRLPGVFWVEYFPWLRHLPSWLPFSSARRFARQYRDFVDAAHHKAFNALQNNAAAAPSVATKLIRDLRN</sequence>
<dbReference type="Proteomes" id="UP001148662">
    <property type="component" value="Unassembled WGS sequence"/>
</dbReference>